<dbReference type="PANTHER" id="PTHR47691:SF3">
    <property type="entry name" value="HTH-TYPE TRANSCRIPTIONAL REGULATOR RV0890C-RELATED"/>
    <property type="match status" value="1"/>
</dbReference>
<dbReference type="Proteomes" id="UP000016935">
    <property type="component" value="Unassembled WGS sequence"/>
</dbReference>
<evidence type="ECO:0000313" key="3">
    <source>
        <dbReference type="Proteomes" id="UP000016935"/>
    </source>
</evidence>
<dbReference type="InterPro" id="IPR027417">
    <property type="entry name" value="P-loop_NTPase"/>
</dbReference>
<proteinExistence type="predicted"/>
<dbReference type="eggNOG" id="KOG1840">
    <property type="taxonomic scope" value="Eukaryota"/>
</dbReference>
<reference evidence="2 3" key="2">
    <citation type="journal article" date="2013" name="PLoS Genet.">
        <title>Comparative genome structure, secondary metabolite, and effector coding capacity across Cochliobolus pathogens.</title>
        <authorList>
            <person name="Condon B.J."/>
            <person name="Leng Y."/>
            <person name="Wu D."/>
            <person name="Bushley K.E."/>
            <person name="Ohm R.A."/>
            <person name="Otillar R."/>
            <person name="Martin J."/>
            <person name="Schackwitz W."/>
            <person name="Grimwood J."/>
            <person name="MohdZainudin N."/>
            <person name="Xue C."/>
            <person name="Wang R."/>
            <person name="Manning V.A."/>
            <person name="Dhillon B."/>
            <person name="Tu Z.J."/>
            <person name="Steffenson B.J."/>
            <person name="Salamov A."/>
            <person name="Sun H."/>
            <person name="Lowry S."/>
            <person name="LaButti K."/>
            <person name="Han J."/>
            <person name="Copeland A."/>
            <person name="Lindquist E."/>
            <person name="Barry K."/>
            <person name="Schmutz J."/>
            <person name="Baker S.E."/>
            <person name="Ciuffetti L.M."/>
            <person name="Grigoriev I.V."/>
            <person name="Zhong S."/>
            <person name="Turgeon B.G."/>
        </authorList>
    </citation>
    <scope>NUCLEOTIDE SEQUENCE [LARGE SCALE GENOMIC DNA]</scope>
    <source>
        <strain evidence="3">28A</strain>
    </source>
</reference>
<dbReference type="Gene3D" id="3.40.50.300">
    <property type="entry name" value="P-loop containing nucleotide triphosphate hydrolases"/>
    <property type="match status" value="1"/>
</dbReference>
<dbReference type="EMBL" id="KB908493">
    <property type="protein sequence ID" value="EOA90353.1"/>
    <property type="molecule type" value="Genomic_DNA"/>
</dbReference>
<gene>
    <name evidence="2" type="ORF">SETTUDRAFT_126373</name>
</gene>
<feature type="non-terminal residue" evidence="2">
    <location>
        <position position="445"/>
    </location>
</feature>
<dbReference type="AlphaFoldDB" id="R0KBN6"/>
<dbReference type="GO" id="GO:0043531">
    <property type="term" value="F:ADP binding"/>
    <property type="evidence" value="ECO:0007669"/>
    <property type="project" value="InterPro"/>
</dbReference>
<dbReference type="Pfam" id="PF00931">
    <property type="entry name" value="NB-ARC"/>
    <property type="match status" value="1"/>
</dbReference>
<dbReference type="OrthoDB" id="1658288at2759"/>
<accession>R0KBN6</accession>
<feature type="domain" description="NB-ARC" evidence="1">
    <location>
        <begin position="37"/>
        <end position="172"/>
    </location>
</feature>
<sequence length="445" mass="50298">MFWVVPRSVNILFTGRSELLSRIESEFRNNNAGTTEQKRLVITGVGGIGKSEVCLRAAKLLRDDFDGVFWVDVSSPPTAISGFQAIAEELGLHDESIGASLHMLAKLQRRWLLLLDNANDPEFDYSAYIPSGTQGAVIMTSRIPECSRYSTLPVEVLEGLEEEHSIQLLLKAARVPKTSLHSSKEQAEAIVQLLGSHTLALIQAGAYIAEGHCQLDQYAENYKQLRTRLLENNPTQQQSKYQHVYVTFKALVEALNNSHDEMGQDALDLLGVLSMMHSSMVPLEIFQDTWKGARCILEDDDDQRDEAGTLRQWHVCQLPEFIPTQADKWDYQRLDNAINLLTSLSLLKRGLVDGVEGLSFHPLVHEWARDRLHQEQQQTAWVRAGCILALSWNQSETRKEYESHLRPHLHAFLSLRTNKILSFGPPGTILPILLRCGWVLNKMRE</sequence>
<keyword evidence="3" id="KW-1185">Reference proteome</keyword>
<reference evidence="2 3" key="1">
    <citation type="journal article" date="2012" name="PLoS Pathog.">
        <title>Diverse lifestyles and strategies of plant pathogenesis encoded in the genomes of eighteen Dothideomycetes fungi.</title>
        <authorList>
            <person name="Ohm R.A."/>
            <person name="Feau N."/>
            <person name="Henrissat B."/>
            <person name="Schoch C.L."/>
            <person name="Horwitz B.A."/>
            <person name="Barry K.W."/>
            <person name="Condon B.J."/>
            <person name="Copeland A.C."/>
            <person name="Dhillon B."/>
            <person name="Glaser F."/>
            <person name="Hesse C.N."/>
            <person name="Kosti I."/>
            <person name="LaButti K."/>
            <person name="Lindquist E.A."/>
            <person name="Lucas S."/>
            <person name="Salamov A.A."/>
            <person name="Bradshaw R.E."/>
            <person name="Ciuffetti L."/>
            <person name="Hamelin R.C."/>
            <person name="Kema G.H.J."/>
            <person name="Lawrence C."/>
            <person name="Scott J.A."/>
            <person name="Spatafora J.W."/>
            <person name="Turgeon B.G."/>
            <person name="de Wit P.J.G.M."/>
            <person name="Zhong S."/>
            <person name="Goodwin S.B."/>
            <person name="Grigoriev I.V."/>
        </authorList>
    </citation>
    <scope>NUCLEOTIDE SEQUENCE [LARGE SCALE GENOMIC DNA]</scope>
    <source>
        <strain evidence="3">28A</strain>
    </source>
</reference>
<dbReference type="RefSeq" id="XP_008022220.1">
    <property type="nucleotide sequence ID" value="XM_008024029.1"/>
</dbReference>
<organism evidence="2 3">
    <name type="scientific">Exserohilum turcicum (strain 28A)</name>
    <name type="common">Northern leaf blight fungus</name>
    <name type="synonym">Setosphaeria turcica</name>
    <dbReference type="NCBI Taxonomy" id="671987"/>
    <lineage>
        <taxon>Eukaryota</taxon>
        <taxon>Fungi</taxon>
        <taxon>Dikarya</taxon>
        <taxon>Ascomycota</taxon>
        <taxon>Pezizomycotina</taxon>
        <taxon>Dothideomycetes</taxon>
        <taxon>Pleosporomycetidae</taxon>
        <taxon>Pleosporales</taxon>
        <taxon>Pleosporineae</taxon>
        <taxon>Pleosporaceae</taxon>
        <taxon>Exserohilum</taxon>
    </lineage>
</organism>
<dbReference type="SUPFAM" id="SSF52540">
    <property type="entry name" value="P-loop containing nucleoside triphosphate hydrolases"/>
    <property type="match status" value="1"/>
</dbReference>
<name>R0KBN6_EXST2</name>
<evidence type="ECO:0000259" key="1">
    <source>
        <dbReference type="Pfam" id="PF00931"/>
    </source>
</evidence>
<dbReference type="GeneID" id="19395986"/>
<dbReference type="InterPro" id="IPR002182">
    <property type="entry name" value="NB-ARC"/>
</dbReference>
<dbReference type="HOGENOM" id="CLU_049996_0_0_1"/>
<evidence type="ECO:0000313" key="2">
    <source>
        <dbReference type="EMBL" id="EOA90353.1"/>
    </source>
</evidence>
<dbReference type="PANTHER" id="PTHR47691">
    <property type="entry name" value="REGULATOR-RELATED"/>
    <property type="match status" value="1"/>
</dbReference>
<protein>
    <recommendedName>
        <fullName evidence="1">NB-ARC domain-containing protein</fullName>
    </recommendedName>
</protein>